<dbReference type="EC" id="1.2.1.84" evidence="4"/>
<organism evidence="7 8">
    <name type="scientific">Mythimna separata</name>
    <name type="common">Oriental armyworm</name>
    <name type="synonym">Pseudaletia separata</name>
    <dbReference type="NCBI Taxonomy" id="271217"/>
    <lineage>
        <taxon>Eukaryota</taxon>
        <taxon>Metazoa</taxon>
        <taxon>Ecdysozoa</taxon>
        <taxon>Arthropoda</taxon>
        <taxon>Hexapoda</taxon>
        <taxon>Insecta</taxon>
        <taxon>Pterygota</taxon>
        <taxon>Neoptera</taxon>
        <taxon>Endopterygota</taxon>
        <taxon>Lepidoptera</taxon>
        <taxon>Glossata</taxon>
        <taxon>Ditrysia</taxon>
        <taxon>Noctuoidea</taxon>
        <taxon>Noctuidae</taxon>
        <taxon>Noctuinae</taxon>
        <taxon>Hadenini</taxon>
        <taxon>Mythimna</taxon>
    </lineage>
</organism>
<accession>A0AAD7Y9D2</accession>
<dbReference type="GO" id="GO:0035336">
    <property type="term" value="P:long-chain fatty-acyl-CoA metabolic process"/>
    <property type="evidence" value="ECO:0007669"/>
    <property type="project" value="TreeGrafter"/>
</dbReference>
<proteinExistence type="inferred from homology"/>
<dbReference type="SUPFAM" id="SSF51735">
    <property type="entry name" value="NAD(P)-binding Rossmann-fold domains"/>
    <property type="match status" value="1"/>
</dbReference>
<dbReference type="Proteomes" id="UP001231518">
    <property type="component" value="Chromosome 28"/>
</dbReference>
<dbReference type="Gene3D" id="3.40.50.720">
    <property type="entry name" value="NAD(P)-binding Rossmann-like Domain"/>
    <property type="match status" value="2"/>
</dbReference>
<evidence type="ECO:0000256" key="3">
    <source>
        <dbReference type="ARBA" id="ARBA00023098"/>
    </source>
</evidence>
<dbReference type="PANTHER" id="PTHR11011:SF60">
    <property type="entry name" value="FATTY ACYL-COA REDUCTASE-RELATED"/>
    <property type="match status" value="1"/>
</dbReference>
<comment type="catalytic activity">
    <reaction evidence="4">
        <text>a long-chain fatty acyl-CoA + 2 NADPH + 2 H(+) = a long-chain primary fatty alcohol + 2 NADP(+) + CoA</text>
        <dbReference type="Rhea" id="RHEA:52716"/>
        <dbReference type="ChEBI" id="CHEBI:15378"/>
        <dbReference type="ChEBI" id="CHEBI:57287"/>
        <dbReference type="ChEBI" id="CHEBI:57783"/>
        <dbReference type="ChEBI" id="CHEBI:58349"/>
        <dbReference type="ChEBI" id="CHEBI:77396"/>
        <dbReference type="ChEBI" id="CHEBI:83139"/>
        <dbReference type="EC" id="1.2.1.84"/>
    </reaction>
</comment>
<keyword evidence="8" id="KW-1185">Reference proteome</keyword>
<dbReference type="InterPro" id="IPR013120">
    <property type="entry name" value="FAR_NAD-bd"/>
</dbReference>
<feature type="domain" description="Thioester reductase (TE)" evidence="6">
    <location>
        <begin position="67"/>
        <end position="342"/>
    </location>
</feature>
<dbReference type="AlphaFoldDB" id="A0AAD7Y9D2"/>
<reference evidence="7" key="1">
    <citation type="submission" date="2023-03" db="EMBL/GenBank/DDBJ databases">
        <title>Chromosome-level genomes of two armyworms, Mythimna separata and Mythimna loreyi, provide insights into the biosynthesis and reception of sex pheromones.</title>
        <authorList>
            <person name="Zhao H."/>
        </authorList>
    </citation>
    <scope>NUCLEOTIDE SEQUENCE</scope>
    <source>
        <strain evidence="7">BeijingLab</strain>
        <tissue evidence="7">Pupa</tissue>
    </source>
</reference>
<dbReference type="InterPro" id="IPR026055">
    <property type="entry name" value="FAR"/>
</dbReference>
<keyword evidence="4" id="KW-1133">Transmembrane helix</keyword>
<evidence type="ECO:0000256" key="1">
    <source>
        <dbReference type="ARBA" id="ARBA00005928"/>
    </source>
</evidence>
<keyword evidence="2 4" id="KW-0444">Lipid biosynthesis</keyword>
<name>A0AAD7Y9D2_MYTSE</name>
<evidence type="ECO:0000256" key="2">
    <source>
        <dbReference type="ARBA" id="ARBA00022516"/>
    </source>
</evidence>
<keyword evidence="4" id="KW-0812">Transmembrane</keyword>
<dbReference type="Pfam" id="PF07993">
    <property type="entry name" value="NAD_binding_4"/>
    <property type="match status" value="1"/>
</dbReference>
<feature type="transmembrane region" description="Helical" evidence="4">
    <location>
        <begin position="409"/>
        <end position="431"/>
    </location>
</feature>
<sequence>MVETEPMDPAQEFEAKLLLRHKPMNEATERGDSSVQQFYRDAAVLVTGGSGFLGKQLVEKLFSAVLLTGGSGFLGKQLVEKLFRATQVSKVFFLLRPKKGKPIKQRLDEILQDPVYDLVKERNPKFAERIIPVAGDVAALRLGLSDKDWNMITEEVNIIYHMAATTRFDECLRVATLINVRGAREALILGKACKKLKAYVHVSTAYSHACVNLINTEVLEDFYSSPVDPETLIRLAETADEERLNDITPGLIKNWPNTYSFAKAVAEETVRSMCDDLPLCIVRPAIVICAAREPNPGWLDMSNVYGASGIILGPGLGLMHTILANKDVRIGLVPVDYVNNAIIAAAYETARKATAGPKTPKIYTLCTRRNPAYWWQHTETVETIVKPNYPTPAAVGPSFAWQTKNATLFWIYSWLLQLIPGYIVDGVCLVLGKERRFAKLYTKMYKMSTALSYFTVNDWNFVDENTANLYNSLSSIDKEIFDFDVTKIDWQEHLATDFG</sequence>
<evidence type="ECO:0000313" key="7">
    <source>
        <dbReference type="EMBL" id="KAJ8707588.1"/>
    </source>
</evidence>
<dbReference type="GO" id="GO:0080019">
    <property type="term" value="F:alcohol-forming very long-chain fatty acyl-CoA reductase activity"/>
    <property type="evidence" value="ECO:0007669"/>
    <property type="project" value="InterPro"/>
</dbReference>
<dbReference type="GO" id="GO:0005777">
    <property type="term" value="C:peroxisome"/>
    <property type="evidence" value="ECO:0007669"/>
    <property type="project" value="TreeGrafter"/>
</dbReference>
<protein>
    <recommendedName>
        <fullName evidence="4">Fatty acyl-CoA reductase</fullName>
        <ecNumber evidence="4">1.2.1.84</ecNumber>
    </recommendedName>
</protein>
<evidence type="ECO:0000259" key="5">
    <source>
        <dbReference type="Pfam" id="PF03015"/>
    </source>
</evidence>
<keyword evidence="4" id="KW-0472">Membrane</keyword>
<evidence type="ECO:0000313" key="8">
    <source>
        <dbReference type="Proteomes" id="UP001231518"/>
    </source>
</evidence>
<dbReference type="PANTHER" id="PTHR11011">
    <property type="entry name" value="MALE STERILITY PROTEIN 2-RELATED"/>
    <property type="match status" value="1"/>
</dbReference>
<evidence type="ECO:0000256" key="4">
    <source>
        <dbReference type="RuleBase" id="RU363097"/>
    </source>
</evidence>
<keyword evidence="4" id="KW-0560">Oxidoreductase</keyword>
<dbReference type="EMBL" id="JARGEI010000027">
    <property type="protein sequence ID" value="KAJ8707588.1"/>
    <property type="molecule type" value="Genomic_DNA"/>
</dbReference>
<gene>
    <name evidence="7" type="ORF">PYW07_011265</name>
</gene>
<dbReference type="GO" id="GO:0102965">
    <property type="term" value="F:alcohol-forming long-chain fatty acyl-CoA reductase activity"/>
    <property type="evidence" value="ECO:0007669"/>
    <property type="project" value="UniProtKB-EC"/>
</dbReference>
<dbReference type="CDD" id="cd09071">
    <property type="entry name" value="FAR_C"/>
    <property type="match status" value="1"/>
</dbReference>
<comment type="function">
    <text evidence="4">Catalyzes the reduction of fatty acyl-CoA to fatty alcohols.</text>
</comment>
<dbReference type="InterPro" id="IPR033640">
    <property type="entry name" value="FAR_C"/>
</dbReference>
<dbReference type="Pfam" id="PF03015">
    <property type="entry name" value="Sterile"/>
    <property type="match status" value="1"/>
</dbReference>
<comment type="caution">
    <text evidence="7">The sequence shown here is derived from an EMBL/GenBank/DDBJ whole genome shotgun (WGS) entry which is preliminary data.</text>
</comment>
<dbReference type="InterPro" id="IPR036291">
    <property type="entry name" value="NAD(P)-bd_dom_sf"/>
</dbReference>
<keyword evidence="3 4" id="KW-0443">Lipid metabolism</keyword>
<comment type="similarity">
    <text evidence="1 4">Belongs to the fatty acyl-CoA reductase family.</text>
</comment>
<evidence type="ECO:0000259" key="6">
    <source>
        <dbReference type="Pfam" id="PF07993"/>
    </source>
</evidence>
<feature type="domain" description="Fatty acyl-CoA reductase C-terminal" evidence="5">
    <location>
        <begin position="417"/>
        <end position="494"/>
    </location>
</feature>
<dbReference type="CDD" id="cd05236">
    <property type="entry name" value="FAR-N_SDR_e"/>
    <property type="match status" value="1"/>
</dbReference>
<keyword evidence="4" id="KW-0521">NADP</keyword>